<dbReference type="SUPFAM" id="SSF53067">
    <property type="entry name" value="Actin-like ATPase domain"/>
    <property type="match status" value="1"/>
</dbReference>
<sequence length="304" mass="32588">MQINSLSTSFILTADIGGSHITAGICHLESYSILSQSITRVEVNSKGPAESILARWESAFEQVLQKNITATVSGLSIAMPGPFDYEKGISYIKGLDKYETLYGMDIKQHLADLLTIDPAVILFKNDAESTVAGEVLSGAGRNYQRVMGITLGTGFGSAFTENAITKDLNLGSDAYRDTIADDYLSTRWFLRRYLELTGTNLTGGVRALAAMAPDSAVARDIFAEFANNMSEFLSGPFARYSPEVLVVCGNIAKAAEFFLPQLSKKLNAIPVKLAQLGENAPLIGAAAMFNSLNTAGSSDSVTKL</sequence>
<name>A0A0X8X4S8_9SPHI</name>
<reference evidence="2 3" key="1">
    <citation type="submission" date="2015-12" db="EMBL/GenBank/DDBJ databases">
        <title>Genome sequence of Mucilaginibacter gotjawali.</title>
        <authorList>
            <person name="Lee J.S."/>
            <person name="Lee K.C."/>
            <person name="Kim K.K."/>
            <person name="Lee B.W."/>
        </authorList>
    </citation>
    <scope>NUCLEOTIDE SEQUENCE [LARGE SCALE GENOMIC DNA]</scope>
    <source>
        <strain evidence="2 3">SA3-7</strain>
    </source>
</reference>
<gene>
    <name evidence="2" type="primary">nagK</name>
    <name evidence="2" type="ORF">MgSA37_03902</name>
</gene>
<dbReference type="InterPro" id="IPR000600">
    <property type="entry name" value="ROK"/>
</dbReference>
<evidence type="ECO:0000313" key="3">
    <source>
        <dbReference type="Proteomes" id="UP000218263"/>
    </source>
</evidence>
<dbReference type="OrthoDB" id="49666at2"/>
<dbReference type="EMBL" id="AP017313">
    <property type="protein sequence ID" value="BAU55710.1"/>
    <property type="molecule type" value="Genomic_DNA"/>
</dbReference>
<dbReference type="GO" id="GO:0045127">
    <property type="term" value="F:N-acetylglucosamine kinase activity"/>
    <property type="evidence" value="ECO:0007669"/>
    <property type="project" value="UniProtKB-EC"/>
</dbReference>
<accession>A0A0X8X4S8</accession>
<evidence type="ECO:0000313" key="2">
    <source>
        <dbReference type="EMBL" id="BAU55710.1"/>
    </source>
</evidence>
<evidence type="ECO:0000256" key="1">
    <source>
        <dbReference type="ARBA" id="ARBA00006479"/>
    </source>
</evidence>
<keyword evidence="2" id="KW-0808">Transferase</keyword>
<dbReference type="InterPro" id="IPR043129">
    <property type="entry name" value="ATPase_NBD"/>
</dbReference>
<keyword evidence="3" id="KW-1185">Reference proteome</keyword>
<dbReference type="GO" id="GO:0004340">
    <property type="term" value="F:glucokinase activity"/>
    <property type="evidence" value="ECO:0007669"/>
    <property type="project" value="UniProtKB-EC"/>
</dbReference>
<keyword evidence="2" id="KW-0418">Kinase</keyword>
<dbReference type="Pfam" id="PF00480">
    <property type="entry name" value="ROK"/>
    <property type="match status" value="1"/>
</dbReference>
<dbReference type="PANTHER" id="PTHR18964">
    <property type="entry name" value="ROK (REPRESSOR, ORF, KINASE) FAMILY"/>
    <property type="match status" value="1"/>
</dbReference>
<proteinExistence type="inferred from homology"/>
<dbReference type="EC" id="2.7.1.59" evidence="2"/>
<comment type="similarity">
    <text evidence="1">Belongs to the ROK (NagC/XylR) family.</text>
</comment>
<dbReference type="RefSeq" id="WP_096354136.1">
    <property type="nucleotide sequence ID" value="NZ_AP017313.1"/>
</dbReference>
<dbReference type="KEGG" id="mgot:MgSA37_03902"/>
<dbReference type="AlphaFoldDB" id="A0A0X8X4S8"/>
<dbReference type="Gene3D" id="3.30.420.40">
    <property type="match status" value="2"/>
</dbReference>
<organism evidence="2 3">
    <name type="scientific">Mucilaginibacter gotjawali</name>
    <dbReference type="NCBI Taxonomy" id="1550579"/>
    <lineage>
        <taxon>Bacteria</taxon>
        <taxon>Pseudomonadati</taxon>
        <taxon>Bacteroidota</taxon>
        <taxon>Sphingobacteriia</taxon>
        <taxon>Sphingobacteriales</taxon>
        <taxon>Sphingobacteriaceae</taxon>
        <taxon>Mucilaginibacter</taxon>
    </lineage>
</organism>
<dbReference type="Proteomes" id="UP000218263">
    <property type="component" value="Chromosome"/>
</dbReference>
<dbReference type="PANTHER" id="PTHR18964:SF149">
    <property type="entry name" value="BIFUNCTIONAL UDP-N-ACETYLGLUCOSAMINE 2-EPIMERASE_N-ACETYLMANNOSAMINE KINASE"/>
    <property type="match status" value="1"/>
</dbReference>
<protein>
    <submittedName>
        <fullName evidence="2">N-acetyl-D-glucosamine kinase</fullName>
        <ecNumber evidence="2">2.7.1.59</ecNumber>
    </submittedName>
</protein>